<protein>
    <submittedName>
        <fullName evidence="2">Uncharacterized protein</fullName>
    </submittedName>
</protein>
<evidence type="ECO:0000313" key="2">
    <source>
        <dbReference type="EMBL" id="MDI2090174.1"/>
    </source>
</evidence>
<reference evidence="2" key="1">
    <citation type="submission" date="2023-05" db="EMBL/GenBank/DDBJ databases">
        <title>Whole genome sequence of Commensalibacter sp.</title>
        <authorList>
            <person name="Charoenyingcharoen P."/>
            <person name="Yukphan P."/>
        </authorList>
    </citation>
    <scope>NUCLEOTIDE SEQUENCE</scope>
    <source>
        <strain evidence="2">TBRC 16381</strain>
    </source>
</reference>
<keyword evidence="1" id="KW-0732">Signal</keyword>
<dbReference type="Proteomes" id="UP001431634">
    <property type="component" value="Unassembled WGS sequence"/>
</dbReference>
<keyword evidence="3" id="KW-1185">Reference proteome</keyword>
<gene>
    <name evidence="2" type="ORF">QJV27_02055</name>
</gene>
<proteinExistence type="predicted"/>
<comment type="caution">
    <text evidence="2">The sequence shown here is derived from an EMBL/GenBank/DDBJ whole genome shotgun (WGS) entry which is preliminary data.</text>
</comment>
<evidence type="ECO:0000313" key="3">
    <source>
        <dbReference type="Proteomes" id="UP001431634"/>
    </source>
</evidence>
<dbReference type="EMBL" id="JASBAO010000001">
    <property type="protein sequence ID" value="MDI2090174.1"/>
    <property type="molecule type" value="Genomic_DNA"/>
</dbReference>
<feature type="chain" id="PRO_5046980938" evidence="1">
    <location>
        <begin position="21"/>
        <end position="167"/>
    </location>
</feature>
<sequence>MIKKLLSSIFLICSPVAAHGANLVYTMDGHEENWTAFHYEDKVNGNIDSCFAISNDLGLGFKSNKEGTGLVIWDQQGQQKPQTDKQAAITVGKQHFIFTMKAMDRNMLMNRMQPDDFRKLLRSLSFGQMALIEYGQHPVSIVDLSGMPTMLNYFNKCNAKAGFTKIK</sequence>
<organism evidence="2 3">
    <name type="scientific">Commensalibacter oyaizuii</name>
    <dbReference type="NCBI Taxonomy" id="3043873"/>
    <lineage>
        <taxon>Bacteria</taxon>
        <taxon>Pseudomonadati</taxon>
        <taxon>Pseudomonadota</taxon>
        <taxon>Alphaproteobacteria</taxon>
        <taxon>Acetobacterales</taxon>
        <taxon>Acetobacteraceae</taxon>
    </lineage>
</organism>
<name>A0ABT6PZD1_9PROT</name>
<accession>A0ABT6PZD1</accession>
<feature type="signal peptide" evidence="1">
    <location>
        <begin position="1"/>
        <end position="20"/>
    </location>
</feature>
<dbReference type="RefSeq" id="WP_281447325.1">
    <property type="nucleotide sequence ID" value="NZ_JASBAO010000001.1"/>
</dbReference>
<evidence type="ECO:0000256" key="1">
    <source>
        <dbReference type="SAM" id="SignalP"/>
    </source>
</evidence>